<comment type="caution">
    <text evidence="2">The sequence shown here is derived from an EMBL/GenBank/DDBJ whole genome shotgun (WGS) entry which is preliminary data.</text>
</comment>
<accession>A0A511V004</accession>
<dbReference type="EMBL" id="BJXW01000035">
    <property type="protein sequence ID" value="GEN32236.1"/>
    <property type="molecule type" value="Genomic_DNA"/>
</dbReference>
<evidence type="ECO:0000259" key="1">
    <source>
        <dbReference type="PROSITE" id="PS51704"/>
    </source>
</evidence>
<dbReference type="SUPFAM" id="SSF51695">
    <property type="entry name" value="PLC-like phosphodiesterases"/>
    <property type="match status" value="1"/>
</dbReference>
<proteinExistence type="predicted"/>
<dbReference type="CDD" id="cd08601">
    <property type="entry name" value="GDPD_SaGlpQ_like"/>
    <property type="match status" value="1"/>
</dbReference>
<dbReference type="AlphaFoldDB" id="A0A511V004"/>
<dbReference type="InterPro" id="IPR030395">
    <property type="entry name" value="GP_PDE_dom"/>
</dbReference>
<dbReference type="PANTHER" id="PTHR46211">
    <property type="entry name" value="GLYCEROPHOSPHORYL DIESTER PHOSPHODIESTERASE"/>
    <property type="match status" value="1"/>
</dbReference>
<dbReference type="PANTHER" id="PTHR46211:SF7">
    <property type="entry name" value="GLYCEROPHOSPHODIESTER PHOSPHODIESTERASE"/>
    <property type="match status" value="1"/>
</dbReference>
<dbReference type="GO" id="GO:0006629">
    <property type="term" value="P:lipid metabolic process"/>
    <property type="evidence" value="ECO:0007669"/>
    <property type="project" value="InterPro"/>
</dbReference>
<feature type="domain" description="GP-PDE" evidence="1">
    <location>
        <begin position="49"/>
        <end position="301"/>
    </location>
</feature>
<dbReference type="PROSITE" id="PS51704">
    <property type="entry name" value="GP_PDE"/>
    <property type="match status" value="1"/>
</dbReference>
<keyword evidence="3" id="KW-1185">Reference proteome</keyword>
<gene>
    <name evidence="2" type="primary">glpQ_2</name>
    <name evidence="2" type="ORF">CQU01_24740</name>
</gene>
<dbReference type="InterPro" id="IPR017946">
    <property type="entry name" value="PLC-like_Pdiesterase_TIM-brl"/>
</dbReference>
<dbReference type="GO" id="GO:0008081">
    <property type="term" value="F:phosphoric diester hydrolase activity"/>
    <property type="evidence" value="ECO:0007669"/>
    <property type="project" value="InterPro"/>
</dbReference>
<dbReference type="Gene3D" id="3.20.20.190">
    <property type="entry name" value="Phosphatidylinositol (PI) phosphodiesterase"/>
    <property type="match status" value="1"/>
</dbReference>
<organism evidence="2 3">
    <name type="scientific">Cerasibacillus quisquiliarum</name>
    <dbReference type="NCBI Taxonomy" id="227865"/>
    <lineage>
        <taxon>Bacteria</taxon>
        <taxon>Bacillati</taxon>
        <taxon>Bacillota</taxon>
        <taxon>Bacilli</taxon>
        <taxon>Bacillales</taxon>
        <taxon>Bacillaceae</taxon>
        <taxon>Cerasibacillus</taxon>
    </lineage>
</organism>
<dbReference type="Pfam" id="PF03009">
    <property type="entry name" value="GDPD"/>
    <property type="match status" value="1"/>
</dbReference>
<sequence>MMRYIQTFFIFLLLFLNLIGCKQQEEQIGDYLEAFSHVDAHSLLSPLRFVNIAHRGGSGYAPEHTIFAYEIGEQLNSDYIEIDLQMTKDGHLVAMHDSDVSRTTNGVGKVKDYTLEELKQLDAGSWFYDKHPHYFQAEFIGATVPTLEEIFNTFGQHANYYIETKTPEMYPDMVHTLIETLESYGFTDPVLPDGKIIIQSFSKDSLLEIHKLAPDIPLIQLLKLDKKAKLSKNELDKIKTYATGIGINYKALTKNMVHDILQAGLLIHPYTVNDKKDMERLLNWGVDGMFTDYPDRLNEVINNKHHK</sequence>
<protein>
    <submittedName>
        <fullName evidence="2">Glycerophosphoryl diester phosphodiesterase</fullName>
    </submittedName>
</protein>
<reference evidence="2 3" key="1">
    <citation type="submission" date="2019-07" db="EMBL/GenBank/DDBJ databases">
        <title>Whole genome shotgun sequence of Cerasibacillus quisquiliarum NBRC 102429.</title>
        <authorList>
            <person name="Hosoyama A."/>
            <person name="Uohara A."/>
            <person name="Ohji S."/>
            <person name="Ichikawa N."/>
        </authorList>
    </citation>
    <scope>NUCLEOTIDE SEQUENCE [LARGE SCALE GENOMIC DNA]</scope>
    <source>
        <strain evidence="2 3">NBRC 102429</strain>
    </source>
</reference>
<dbReference type="RefSeq" id="WP_246118114.1">
    <property type="nucleotide sequence ID" value="NZ_BJXW01000035.1"/>
</dbReference>
<dbReference type="Proteomes" id="UP000321491">
    <property type="component" value="Unassembled WGS sequence"/>
</dbReference>
<evidence type="ECO:0000313" key="3">
    <source>
        <dbReference type="Proteomes" id="UP000321491"/>
    </source>
</evidence>
<name>A0A511V004_9BACI</name>
<evidence type="ECO:0000313" key="2">
    <source>
        <dbReference type="EMBL" id="GEN32236.1"/>
    </source>
</evidence>